<keyword evidence="7" id="KW-0067">ATP-binding</keyword>
<gene>
    <name evidence="11" type="ORF">VV02_24370</name>
</gene>
<dbReference type="Gene3D" id="1.20.5.1930">
    <property type="match status" value="1"/>
</dbReference>
<feature type="domain" description="Histidine kinase/HSP90-like ATPase" evidence="10">
    <location>
        <begin position="355"/>
        <end position="445"/>
    </location>
</feature>
<evidence type="ECO:0000256" key="8">
    <source>
        <dbReference type="ARBA" id="ARBA00023012"/>
    </source>
</evidence>
<keyword evidence="9" id="KW-0472">Membrane</keyword>
<evidence type="ECO:0000259" key="10">
    <source>
        <dbReference type="SMART" id="SM00387"/>
    </source>
</evidence>
<feature type="transmembrane region" description="Helical" evidence="9">
    <location>
        <begin position="68"/>
        <end position="90"/>
    </location>
</feature>
<keyword evidence="5" id="KW-0547">Nucleotide-binding</keyword>
<keyword evidence="9" id="KW-0812">Transmembrane</keyword>
<dbReference type="Proteomes" id="UP000066480">
    <property type="component" value="Chromosome"/>
</dbReference>
<keyword evidence="3" id="KW-0597">Phosphoprotein</keyword>
<evidence type="ECO:0000256" key="5">
    <source>
        <dbReference type="ARBA" id="ARBA00022741"/>
    </source>
</evidence>
<evidence type="ECO:0000313" key="12">
    <source>
        <dbReference type="Proteomes" id="UP000066480"/>
    </source>
</evidence>
<dbReference type="CDD" id="cd16917">
    <property type="entry name" value="HATPase_UhpB-NarQ-NarX-like"/>
    <property type="match status" value="1"/>
</dbReference>
<dbReference type="GO" id="GO:0016020">
    <property type="term" value="C:membrane"/>
    <property type="evidence" value="ECO:0007669"/>
    <property type="project" value="InterPro"/>
</dbReference>
<dbReference type="PANTHER" id="PTHR24421:SF10">
    <property type="entry name" value="NITRATE_NITRITE SENSOR PROTEIN NARQ"/>
    <property type="match status" value="1"/>
</dbReference>
<evidence type="ECO:0000256" key="1">
    <source>
        <dbReference type="ARBA" id="ARBA00000085"/>
    </source>
</evidence>
<dbReference type="KEGG" id="lmoi:VV02_24370"/>
<dbReference type="SUPFAM" id="SSF55874">
    <property type="entry name" value="ATPase domain of HSP90 chaperone/DNA topoisomerase II/histidine kinase"/>
    <property type="match status" value="1"/>
</dbReference>
<evidence type="ECO:0000256" key="3">
    <source>
        <dbReference type="ARBA" id="ARBA00022553"/>
    </source>
</evidence>
<dbReference type="PATRIC" id="fig|571913.6.peg.4941"/>
<accession>A0A0K1JNU3</accession>
<evidence type="ECO:0000256" key="6">
    <source>
        <dbReference type="ARBA" id="ARBA00022777"/>
    </source>
</evidence>
<evidence type="ECO:0000256" key="4">
    <source>
        <dbReference type="ARBA" id="ARBA00022679"/>
    </source>
</evidence>
<dbReference type="Pfam" id="PF07730">
    <property type="entry name" value="HisKA_3"/>
    <property type="match status" value="1"/>
</dbReference>
<keyword evidence="9" id="KW-1133">Transmembrane helix</keyword>
<feature type="transmembrane region" description="Helical" evidence="9">
    <location>
        <begin position="186"/>
        <end position="208"/>
    </location>
</feature>
<protein>
    <recommendedName>
        <fullName evidence="2">histidine kinase</fullName>
        <ecNumber evidence="2">2.7.13.3</ecNumber>
    </recommendedName>
</protein>
<evidence type="ECO:0000256" key="7">
    <source>
        <dbReference type="ARBA" id="ARBA00022840"/>
    </source>
</evidence>
<evidence type="ECO:0000313" key="11">
    <source>
        <dbReference type="EMBL" id="AKU18253.1"/>
    </source>
</evidence>
<feature type="transmembrane region" description="Helical" evidence="9">
    <location>
        <begin position="136"/>
        <end position="166"/>
    </location>
</feature>
<dbReference type="GO" id="GO:0000155">
    <property type="term" value="F:phosphorelay sensor kinase activity"/>
    <property type="evidence" value="ECO:0007669"/>
    <property type="project" value="InterPro"/>
</dbReference>
<dbReference type="STRING" id="571913.VV02_24370"/>
<proteinExistence type="predicted"/>
<dbReference type="InterPro" id="IPR036890">
    <property type="entry name" value="HATPase_C_sf"/>
</dbReference>
<comment type="catalytic activity">
    <reaction evidence="1">
        <text>ATP + protein L-histidine = ADP + protein N-phospho-L-histidine.</text>
        <dbReference type="EC" id="2.7.13.3"/>
    </reaction>
</comment>
<dbReference type="SMART" id="SM00387">
    <property type="entry name" value="HATPase_c"/>
    <property type="match status" value="1"/>
</dbReference>
<evidence type="ECO:0000256" key="2">
    <source>
        <dbReference type="ARBA" id="ARBA00012438"/>
    </source>
</evidence>
<dbReference type="EC" id="2.7.13.3" evidence="2"/>
<keyword evidence="12" id="KW-1185">Reference proteome</keyword>
<dbReference type="GO" id="GO:0005524">
    <property type="term" value="F:ATP binding"/>
    <property type="evidence" value="ECO:0007669"/>
    <property type="project" value="UniProtKB-KW"/>
</dbReference>
<dbReference type="PANTHER" id="PTHR24421">
    <property type="entry name" value="NITRATE/NITRITE SENSOR PROTEIN NARX-RELATED"/>
    <property type="match status" value="1"/>
</dbReference>
<evidence type="ECO:0000256" key="9">
    <source>
        <dbReference type="SAM" id="Phobius"/>
    </source>
</evidence>
<dbReference type="GO" id="GO:0046983">
    <property type="term" value="F:protein dimerization activity"/>
    <property type="evidence" value="ECO:0007669"/>
    <property type="project" value="InterPro"/>
</dbReference>
<feature type="transmembrane region" description="Helical" evidence="9">
    <location>
        <begin position="29"/>
        <end position="56"/>
    </location>
</feature>
<keyword evidence="4" id="KW-0808">Transferase</keyword>
<dbReference type="Pfam" id="PF13796">
    <property type="entry name" value="Sensor"/>
    <property type="match status" value="1"/>
</dbReference>
<keyword evidence="6" id="KW-0418">Kinase</keyword>
<name>A0A0K1JNU3_9MICO</name>
<dbReference type="InterPro" id="IPR025828">
    <property type="entry name" value="Put_sensor_dom"/>
</dbReference>
<dbReference type="EMBL" id="CP011112">
    <property type="protein sequence ID" value="AKU18253.1"/>
    <property type="molecule type" value="Genomic_DNA"/>
</dbReference>
<organism evidence="11 12">
    <name type="scientific">Luteipulveratus mongoliensis</name>
    <dbReference type="NCBI Taxonomy" id="571913"/>
    <lineage>
        <taxon>Bacteria</taxon>
        <taxon>Bacillati</taxon>
        <taxon>Actinomycetota</taxon>
        <taxon>Actinomycetes</taxon>
        <taxon>Micrococcales</taxon>
        <taxon>Dermacoccaceae</taxon>
        <taxon>Luteipulveratus</taxon>
    </lineage>
</organism>
<dbReference type="InterPro" id="IPR003594">
    <property type="entry name" value="HATPase_dom"/>
</dbReference>
<dbReference type="AlphaFoldDB" id="A0A0K1JNU3"/>
<dbReference type="Pfam" id="PF02518">
    <property type="entry name" value="HATPase_c"/>
    <property type="match status" value="1"/>
</dbReference>
<dbReference type="InterPro" id="IPR050482">
    <property type="entry name" value="Sensor_HK_TwoCompSys"/>
</dbReference>
<keyword evidence="8" id="KW-0902">Two-component regulatory system</keyword>
<reference evidence="11 12" key="1">
    <citation type="submission" date="2015-03" db="EMBL/GenBank/DDBJ databases">
        <title>Luteipulveratus halotolerans sp. nov., a novel actinobacterium (Dermacoccaceae) from Sarawak, Malaysia.</title>
        <authorList>
            <person name="Juboi H."/>
            <person name="Basik A."/>
            <person name="Shamsul S.S."/>
            <person name="Arnold P."/>
            <person name="Schmitt E.K."/>
            <person name="Sanglier J.-J."/>
            <person name="Yeo T."/>
        </authorList>
    </citation>
    <scope>NUCLEOTIDE SEQUENCE [LARGE SCALE GENOMIC DNA]</scope>
    <source>
        <strain evidence="11 12">MN07-A0370</strain>
    </source>
</reference>
<dbReference type="InterPro" id="IPR011712">
    <property type="entry name" value="Sig_transdc_His_kin_sub3_dim/P"/>
</dbReference>
<dbReference type="Gene3D" id="3.30.565.10">
    <property type="entry name" value="Histidine kinase-like ATPase, C-terminal domain"/>
    <property type="match status" value="1"/>
</dbReference>
<sequence length="448" mass="47897">MDLDRRTRSSVASALGLRRFALTRWPWRALLFVVSTGITLVVLAGPLMLMGLPALVAVSELVDGQMSWIAATVLVLLSAVLTVVFLPLVAELVVIADRARAQLIDARRMPETAPAPREPVAWLRDRYASPARWRQAAYVVVMFPLMSTALLLVMALGLIGGVLLAAPVIVAADAGPIAVGGWQVDSAWPSVAAALVGLMLLIGAMYAWSVASVVQVAVLRFILSLGGAAELESRLVEVSRSRARLVDSFDAERQRIERDLHDGAQQRLVTLTMQLGLSKMEVESALGTEHSATQTVSAAHDQAKELMTDLRQFIRGVHPKVLSDIGLEAALDQLAAQAPLPVALSYGLTTRVPQHVESTAYFVVAEALTNVARHSDARGARIDVTHDGHALWVDVSDDGQGGADPRNGTGLTGMADRLAVLDGTLRVSSPVGGPTLIRVRIPSRLEET</sequence>